<keyword evidence="1" id="KW-1133">Transmembrane helix</keyword>
<dbReference type="Pfam" id="PF01757">
    <property type="entry name" value="Acyl_transf_3"/>
    <property type="match status" value="1"/>
</dbReference>
<reference evidence="4 5" key="2">
    <citation type="journal article" date="2019" name="G3 (Bethesda)">
        <title>Hybrid Assembly of the Genome of the Entomopathogenic Nematode Steinernema carpocapsae Identifies the X-Chromosome.</title>
        <authorList>
            <person name="Serra L."/>
            <person name="Macchietto M."/>
            <person name="Macias-Munoz A."/>
            <person name="McGill C.J."/>
            <person name="Rodriguez I.M."/>
            <person name="Rodriguez B."/>
            <person name="Murad R."/>
            <person name="Mortazavi A."/>
        </authorList>
    </citation>
    <scope>NUCLEOTIDE SEQUENCE [LARGE SCALE GENOMIC DNA]</scope>
    <source>
        <strain evidence="4 5">ALL</strain>
    </source>
</reference>
<keyword evidence="1" id="KW-0472">Membrane</keyword>
<reference evidence="4 5" key="1">
    <citation type="journal article" date="2015" name="Genome Biol.">
        <title>Comparative genomics of Steinernema reveals deeply conserved gene regulatory networks.</title>
        <authorList>
            <person name="Dillman A.R."/>
            <person name="Macchietto M."/>
            <person name="Porter C.F."/>
            <person name="Rogers A."/>
            <person name="Williams B."/>
            <person name="Antoshechkin I."/>
            <person name="Lee M.M."/>
            <person name="Goodwin Z."/>
            <person name="Lu X."/>
            <person name="Lewis E.E."/>
            <person name="Goodrich-Blair H."/>
            <person name="Stock S.P."/>
            <person name="Adams B.J."/>
            <person name="Sternberg P.W."/>
            <person name="Mortazavi A."/>
        </authorList>
    </citation>
    <scope>NUCLEOTIDE SEQUENCE [LARGE SCALE GENOMIC DNA]</scope>
    <source>
        <strain evidence="4 5">ALL</strain>
    </source>
</reference>
<feature type="domain" description="Acyltransferase 3" evidence="2">
    <location>
        <begin position="13"/>
        <end position="291"/>
    </location>
</feature>
<comment type="caution">
    <text evidence="4">The sequence shown here is derived from an EMBL/GenBank/DDBJ whole genome shotgun (WGS) entry which is preliminary data.</text>
</comment>
<dbReference type="Proteomes" id="UP000298663">
    <property type="component" value="Unassembled WGS sequence"/>
</dbReference>
<feature type="transmembrane region" description="Helical" evidence="1">
    <location>
        <begin position="196"/>
        <end position="214"/>
    </location>
</feature>
<dbReference type="GO" id="GO:0016020">
    <property type="term" value="C:membrane"/>
    <property type="evidence" value="ECO:0007669"/>
    <property type="project" value="TreeGrafter"/>
</dbReference>
<dbReference type="STRING" id="34508.A0A4U5LRM9"/>
<accession>A0A4U5LRM9</accession>
<gene>
    <name evidence="4" type="ORF">L596_030066</name>
</gene>
<dbReference type="InterPro" id="IPR043968">
    <property type="entry name" value="SGNH"/>
</dbReference>
<dbReference type="EMBL" id="AZBU02000013">
    <property type="protein sequence ID" value="TKR58651.1"/>
    <property type="molecule type" value="Genomic_DNA"/>
</dbReference>
<feature type="transmembrane region" description="Helical" evidence="1">
    <location>
        <begin position="26"/>
        <end position="46"/>
    </location>
</feature>
<feature type="transmembrane region" description="Helical" evidence="1">
    <location>
        <begin position="104"/>
        <end position="130"/>
    </location>
</feature>
<evidence type="ECO:0000259" key="2">
    <source>
        <dbReference type="Pfam" id="PF01757"/>
    </source>
</evidence>
<evidence type="ECO:0008006" key="6">
    <source>
        <dbReference type="Google" id="ProtNLM"/>
    </source>
</evidence>
<name>A0A4U5LRM9_STECR</name>
<evidence type="ECO:0000313" key="5">
    <source>
        <dbReference type="Proteomes" id="UP000298663"/>
    </source>
</evidence>
<keyword evidence="5" id="KW-1185">Reference proteome</keyword>
<evidence type="ECO:0000259" key="3">
    <source>
        <dbReference type="Pfam" id="PF19040"/>
    </source>
</evidence>
<dbReference type="PANTHER" id="PTHR23028:SF53">
    <property type="entry name" value="ACYL_TRANSF_3 DOMAIN-CONTAINING PROTEIN"/>
    <property type="match status" value="1"/>
</dbReference>
<dbReference type="AlphaFoldDB" id="A0A4U5LRM9"/>
<dbReference type="OrthoDB" id="92766at2759"/>
<dbReference type="PANTHER" id="PTHR23028">
    <property type="entry name" value="ACETYLTRANSFERASE"/>
    <property type="match status" value="1"/>
</dbReference>
<keyword evidence="1" id="KW-0812">Transmembrane</keyword>
<dbReference type="Pfam" id="PF19040">
    <property type="entry name" value="SGNH"/>
    <property type="match status" value="1"/>
</dbReference>
<feature type="transmembrane region" description="Helical" evidence="1">
    <location>
        <begin position="248"/>
        <end position="269"/>
    </location>
</feature>
<dbReference type="GO" id="GO:0000271">
    <property type="term" value="P:polysaccharide biosynthetic process"/>
    <property type="evidence" value="ECO:0007669"/>
    <property type="project" value="TreeGrafter"/>
</dbReference>
<organism evidence="4 5">
    <name type="scientific">Steinernema carpocapsae</name>
    <name type="common">Entomopathogenic nematode</name>
    <dbReference type="NCBI Taxonomy" id="34508"/>
    <lineage>
        <taxon>Eukaryota</taxon>
        <taxon>Metazoa</taxon>
        <taxon>Ecdysozoa</taxon>
        <taxon>Nematoda</taxon>
        <taxon>Chromadorea</taxon>
        <taxon>Rhabditida</taxon>
        <taxon>Tylenchina</taxon>
        <taxon>Panagrolaimomorpha</taxon>
        <taxon>Strongyloidoidea</taxon>
        <taxon>Steinernematidae</taxon>
        <taxon>Steinernema</taxon>
    </lineage>
</organism>
<sequence>MCMIYGNKTNSISSVIQFYVKRVTRLLPMYTLAILVTLAFGLYSLIDVEFENLRWESFYALGFGTNVRSLVKKSGYWDILSQHVFLAHTWSLCVEMQYYLMAPVFFWLNIKFPIFGSIFSHLTALASLAYSCLAEEKIAFNLVFARIWQFHVGVEAWKWTLEETKNGNYDKLKMIDEEEAVLKVEKPRSNPDLPRTLTIFFIIVLFMFFTPIFNLNSHKLNRFLATMVSGALFSLGTQHSFSVVSNRFLTYLGDISYVLYLAHWPVIIFLRIKNESSSLDYQSVILGAFFFFSHICLHPSSNRKSPDRKDLHVDCSLSHFVVFESFGHFWLWLWKHENGPRGQKRNGALLLEQGDLRKPKLDYEEVKKNAEKMNKFWFYDQGGADMATPPGCENQGYPCECNITNPTGQETIIVMGNSFAQRLFPVIYETFKTHFYSLQMLIKWAYEPLDLTAYKPLDQYDNPECFLIGDRREHLDLVINTKSDYVFIVNRWVYNFTQPIQGDLADETLIKDALVTLDQISKLTKHIVITGVLNHWDESWIPKILTRIQNNQSFEDIEQYSYEVFLSQHSQTLKRIHYLVSQCSKCSFFDWHGCFCDDEKNLCRAFDPKTLLSYYRDDHHTTAYGAEAILPCFKKFIEQIKAN</sequence>
<evidence type="ECO:0000256" key="1">
    <source>
        <dbReference type="SAM" id="Phobius"/>
    </source>
</evidence>
<protein>
    <recommendedName>
        <fullName evidence="6">SGNH domain-containing protein</fullName>
    </recommendedName>
</protein>
<dbReference type="GO" id="GO:0016747">
    <property type="term" value="F:acyltransferase activity, transferring groups other than amino-acyl groups"/>
    <property type="evidence" value="ECO:0007669"/>
    <property type="project" value="InterPro"/>
</dbReference>
<proteinExistence type="predicted"/>
<dbReference type="InterPro" id="IPR050879">
    <property type="entry name" value="Acyltransferase_3"/>
</dbReference>
<dbReference type="InterPro" id="IPR002656">
    <property type="entry name" value="Acyl_transf_3_dom"/>
</dbReference>
<feature type="domain" description="SGNH" evidence="3">
    <location>
        <begin position="400"/>
        <end position="634"/>
    </location>
</feature>
<evidence type="ECO:0000313" key="4">
    <source>
        <dbReference type="EMBL" id="TKR58651.1"/>
    </source>
</evidence>